<accession>A0A556ATZ8</accession>
<comment type="caution">
    <text evidence="4">The sequence shown here is derived from an EMBL/GenBank/DDBJ whole genome shotgun (WGS) entry which is preliminary data.</text>
</comment>
<dbReference type="Gene3D" id="3.40.50.720">
    <property type="entry name" value="NAD(P)-binding Rossmann-like Domain"/>
    <property type="match status" value="1"/>
</dbReference>
<evidence type="ECO:0000256" key="1">
    <source>
        <dbReference type="ARBA" id="ARBA00006484"/>
    </source>
</evidence>
<dbReference type="AlphaFoldDB" id="A0A556ATZ8"/>
<protein>
    <submittedName>
        <fullName evidence="4">SDR family oxidoreductase</fullName>
    </submittedName>
</protein>
<dbReference type="InterPro" id="IPR036291">
    <property type="entry name" value="NAD(P)-bd_dom_sf"/>
</dbReference>
<dbReference type="Proteomes" id="UP000318405">
    <property type="component" value="Unassembled WGS sequence"/>
</dbReference>
<dbReference type="FunFam" id="3.40.50.720:FF:000084">
    <property type="entry name" value="Short-chain dehydrogenase reductase"/>
    <property type="match status" value="1"/>
</dbReference>
<evidence type="ECO:0000256" key="2">
    <source>
        <dbReference type="ARBA" id="ARBA00023002"/>
    </source>
</evidence>
<name>A0A556ATZ8_9BURK</name>
<dbReference type="CDD" id="cd05233">
    <property type="entry name" value="SDR_c"/>
    <property type="match status" value="1"/>
</dbReference>
<dbReference type="Pfam" id="PF13561">
    <property type="entry name" value="adh_short_C2"/>
    <property type="match status" value="1"/>
</dbReference>
<proteinExistence type="inferred from homology"/>
<evidence type="ECO:0000259" key="3">
    <source>
        <dbReference type="SMART" id="SM00822"/>
    </source>
</evidence>
<sequence length="264" mass="26717">MNLSGEVALITGAAQGLGRAIAMAYVRSGCRVVVADINAAGASDVAVQIDASGERAAAVPLDVSDADSCRQAVQATLQRFGKLSVLVNCAVFAKYGPLADIRPGTVDRMLAVGLKGPLLLSQAAAEPMRLAGGGVIINISSVVALTGIAYSSAYACIKGGLDAMTRALAVELGPVGIRVNSLAPSAIPSAMSNANLDANGWEERRRRTALGRIGSQDDVAAAALFLASPEAAFLTGVVLPVDGGFSIAGMVPGVDLAEVGRTRD</sequence>
<dbReference type="PRINTS" id="PR00080">
    <property type="entry name" value="SDRFAMILY"/>
</dbReference>
<dbReference type="PANTHER" id="PTHR43639">
    <property type="entry name" value="OXIDOREDUCTASE, SHORT-CHAIN DEHYDROGENASE/REDUCTASE FAMILY (AFU_ORTHOLOGUE AFUA_5G02870)"/>
    <property type="match status" value="1"/>
</dbReference>
<dbReference type="EMBL" id="VLTJ01000016">
    <property type="protein sequence ID" value="TSH96386.1"/>
    <property type="molecule type" value="Genomic_DNA"/>
</dbReference>
<dbReference type="NCBIfam" id="NF005559">
    <property type="entry name" value="PRK07231.1"/>
    <property type="match status" value="1"/>
</dbReference>
<dbReference type="RefSeq" id="WP_143947836.1">
    <property type="nucleotide sequence ID" value="NZ_BAABMB010000002.1"/>
</dbReference>
<keyword evidence="2" id="KW-0560">Oxidoreductase</keyword>
<reference evidence="4 5" key="1">
    <citation type="submission" date="2019-07" db="EMBL/GenBank/DDBJ databases">
        <title>Qingshengfaniella alkalisoli gen. nov., sp. nov., isolated from saline soil.</title>
        <authorList>
            <person name="Xu L."/>
            <person name="Huang X.-X."/>
            <person name="Sun J.-Q."/>
        </authorList>
    </citation>
    <scope>NUCLEOTIDE SEQUENCE [LARGE SCALE GENOMIC DNA]</scope>
    <source>
        <strain evidence="4 5">DSM 27279</strain>
    </source>
</reference>
<gene>
    <name evidence="4" type="ORF">FOZ76_09090</name>
</gene>
<comment type="similarity">
    <text evidence="1">Belongs to the short-chain dehydrogenases/reductases (SDR) family.</text>
</comment>
<dbReference type="PANTHER" id="PTHR43639:SF1">
    <property type="entry name" value="SHORT-CHAIN DEHYDROGENASE_REDUCTASE FAMILY PROTEIN"/>
    <property type="match status" value="1"/>
</dbReference>
<feature type="domain" description="Ketoreductase" evidence="3">
    <location>
        <begin position="6"/>
        <end position="204"/>
    </location>
</feature>
<dbReference type="SUPFAM" id="SSF51735">
    <property type="entry name" value="NAD(P)-binding Rossmann-fold domains"/>
    <property type="match status" value="1"/>
</dbReference>
<dbReference type="InterPro" id="IPR002347">
    <property type="entry name" value="SDR_fam"/>
</dbReference>
<dbReference type="PRINTS" id="PR00081">
    <property type="entry name" value="GDHRDH"/>
</dbReference>
<dbReference type="OrthoDB" id="6823797at2"/>
<dbReference type="GO" id="GO:0016491">
    <property type="term" value="F:oxidoreductase activity"/>
    <property type="evidence" value="ECO:0007669"/>
    <property type="project" value="UniProtKB-KW"/>
</dbReference>
<dbReference type="SMART" id="SM00822">
    <property type="entry name" value="PKS_KR"/>
    <property type="match status" value="1"/>
</dbReference>
<organism evidence="4 5">
    <name type="scientific">Verticiella sediminum</name>
    <dbReference type="NCBI Taxonomy" id="1247510"/>
    <lineage>
        <taxon>Bacteria</taxon>
        <taxon>Pseudomonadati</taxon>
        <taxon>Pseudomonadota</taxon>
        <taxon>Betaproteobacteria</taxon>
        <taxon>Burkholderiales</taxon>
        <taxon>Alcaligenaceae</taxon>
        <taxon>Verticiella</taxon>
    </lineage>
</organism>
<keyword evidence="5" id="KW-1185">Reference proteome</keyword>
<evidence type="ECO:0000313" key="5">
    <source>
        <dbReference type="Proteomes" id="UP000318405"/>
    </source>
</evidence>
<evidence type="ECO:0000313" key="4">
    <source>
        <dbReference type="EMBL" id="TSH96386.1"/>
    </source>
</evidence>
<dbReference type="InterPro" id="IPR057326">
    <property type="entry name" value="KR_dom"/>
</dbReference>